<keyword evidence="4" id="KW-0175">Coiled coil</keyword>
<dbReference type="NCBIfam" id="NF000592">
    <property type="entry name" value="PRK00013.1"/>
    <property type="match status" value="1"/>
</dbReference>
<dbReference type="Pfam" id="PF00118">
    <property type="entry name" value="Cpn60_TCP1"/>
    <property type="match status" value="1"/>
</dbReference>
<dbReference type="Gene3D" id="1.10.560.10">
    <property type="entry name" value="GroEL-like equatorial domain"/>
    <property type="match status" value="1"/>
</dbReference>
<dbReference type="GO" id="GO:0006915">
    <property type="term" value="P:apoptotic process"/>
    <property type="evidence" value="ECO:0007669"/>
    <property type="project" value="EnsemblMetazoa"/>
</dbReference>
<dbReference type="CDD" id="cd03344">
    <property type="entry name" value="GroEL"/>
    <property type="match status" value="1"/>
</dbReference>
<dbReference type="HOGENOM" id="CLU_016503_3_0_1"/>
<organism evidence="5 6">
    <name type="scientific">Drosophila willistoni</name>
    <name type="common">Fruit fly</name>
    <dbReference type="NCBI Taxonomy" id="7260"/>
    <lineage>
        <taxon>Eukaryota</taxon>
        <taxon>Metazoa</taxon>
        <taxon>Ecdysozoa</taxon>
        <taxon>Arthropoda</taxon>
        <taxon>Hexapoda</taxon>
        <taxon>Insecta</taxon>
        <taxon>Pterygota</taxon>
        <taxon>Neoptera</taxon>
        <taxon>Endopterygota</taxon>
        <taxon>Diptera</taxon>
        <taxon>Brachycera</taxon>
        <taxon>Muscomorpha</taxon>
        <taxon>Ephydroidea</taxon>
        <taxon>Drosophilidae</taxon>
        <taxon>Drosophila</taxon>
        <taxon>Sophophora</taxon>
    </lineage>
</organism>
<evidence type="ECO:0000256" key="3">
    <source>
        <dbReference type="RuleBase" id="RU000418"/>
    </source>
</evidence>
<evidence type="ECO:0000313" key="5">
    <source>
        <dbReference type="EMBL" id="EDW76093.1"/>
    </source>
</evidence>
<dbReference type="InterPro" id="IPR027410">
    <property type="entry name" value="TCP-1-like_intermed_sf"/>
</dbReference>
<dbReference type="InterPro" id="IPR027413">
    <property type="entry name" value="GROEL-like_equatorial_sf"/>
</dbReference>
<dbReference type="NCBIfam" id="NF009488">
    <property type="entry name" value="PRK12850.1"/>
    <property type="match status" value="1"/>
</dbReference>
<dbReference type="KEGG" id="dwi:6641844"/>
<sequence length="558" mass="61460">MLTRFRHNKFLRSFANDVRFGPEARELLMRGVNILADAVATTLGPKGRNVLIEQLLRSPKITNDGITVANNVHLEDRRINMGAQLIRLATNNTNNNVGDGTTTTTILARSMASQGMELLQNGSLNVQELREGIIQGSKAVCKELRSMSQAIERIDQVRSVANNALNNDQNLAQLIGKGVLELGEGGVFLLKESMSAKDELVIQEGISLAEGFASPLFAHKSENGRLEFSQMLVVLTLAEIEKLSDILPLLELARNANQPLLLIAKEFSDEVLTALILNHLENRLQVCAVRAPYFGAEQKEQMEDISLALGLQLFENLSWLRNIKAEDLGTVREVIIDSKATHLIQQHTEKAEQVENRIQHIKSLIKEAATDEEIERLNERLGRLMGHVAIVHVGGDSELEIDEKKDRLNDALHSVKVAISDGILPGGGTAYLRCINALKYLHLKDIPEHRMGVDIVRNALKLPCYIIAQNSGANPDEVIHKILNEQGNFGYDAANGEFCDMIDRGIVDPTRVMCSAITDAAGIASLLTTTDVLITELKKKPNIPKNQVTKDLASLIGM</sequence>
<gene>
    <name evidence="5" type="primary">Dwil\GK15276</name>
    <name evidence="5" type="ORF">Dwil_GK15276</name>
</gene>
<dbReference type="Proteomes" id="UP000007798">
    <property type="component" value="Unassembled WGS sequence"/>
</dbReference>
<dbReference type="InterPro" id="IPR002423">
    <property type="entry name" value="Cpn60/GroEL/TCP-1"/>
</dbReference>
<dbReference type="STRING" id="7260.B4MWF2"/>
<dbReference type="eggNOG" id="KOG0356">
    <property type="taxonomic scope" value="Eukaryota"/>
</dbReference>
<keyword evidence="6" id="KW-1185">Reference proteome</keyword>
<dbReference type="GO" id="GO:0140662">
    <property type="term" value="F:ATP-dependent protein folding chaperone"/>
    <property type="evidence" value="ECO:0007669"/>
    <property type="project" value="InterPro"/>
</dbReference>
<comment type="similarity">
    <text evidence="1 3">Belongs to the chaperonin (HSP60) family.</text>
</comment>
<protein>
    <submittedName>
        <fullName evidence="5">Uncharacterized protein</fullName>
    </submittedName>
</protein>
<dbReference type="OMA" id="DRRCNMG"/>
<dbReference type="OrthoDB" id="7859951at2759"/>
<feature type="coiled-coil region" evidence="4">
    <location>
        <begin position="344"/>
        <end position="371"/>
    </location>
</feature>
<dbReference type="FunCoup" id="B4MWF2">
    <property type="interactions" value="83"/>
</dbReference>
<reference evidence="5 6" key="1">
    <citation type="journal article" date="2007" name="Nature">
        <title>Evolution of genes and genomes on the Drosophila phylogeny.</title>
        <authorList>
            <consortium name="Drosophila 12 Genomes Consortium"/>
            <person name="Clark A.G."/>
            <person name="Eisen M.B."/>
            <person name="Smith D.R."/>
            <person name="Bergman C.M."/>
            <person name="Oliver B."/>
            <person name="Markow T.A."/>
            <person name="Kaufman T.C."/>
            <person name="Kellis M."/>
            <person name="Gelbart W."/>
            <person name="Iyer V.N."/>
            <person name="Pollard D.A."/>
            <person name="Sackton T.B."/>
            <person name="Larracuente A.M."/>
            <person name="Singh N.D."/>
            <person name="Abad J.P."/>
            <person name="Abt D.N."/>
            <person name="Adryan B."/>
            <person name="Aguade M."/>
            <person name="Akashi H."/>
            <person name="Anderson W.W."/>
            <person name="Aquadro C.F."/>
            <person name="Ardell D.H."/>
            <person name="Arguello R."/>
            <person name="Artieri C.G."/>
            <person name="Barbash D.A."/>
            <person name="Barker D."/>
            <person name="Barsanti P."/>
            <person name="Batterham P."/>
            <person name="Batzoglou S."/>
            <person name="Begun D."/>
            <person name="Bhutkar A."/>
            <person name="Blanco E."/>
            <person name="Bosak S.A."/>
            <person name="Bradley R.K."/>
            <person name="Brand A.D."/>
            <person name="Brent M.R."/>
            <person name="Brooks A.N."/>
            <person name="Brown R.H."/>
            <person name="Butlin R.K."/>
            <person name="Caggese C."/>
            <person name="Calvi B.R."/>
            <person name="Bernardo de Carvalho A."/>
            <person name="Caspi A."/>
            <person name="Castrezana S."/>
            <person name="Celniker S.E."/>
            <person name="Chang J.L."/>
            <person name="Chapple C."/>
            <person name="Chatterji S."/>
            <person name="Chinwalla A."/>
            <person name="Civetta A."/>
            <person name="Clifton S.W."/>
            <person name="Comeron J.M."/>
            <person name="Costello J.C."/>
            <person name="Coyne J.A."/>
            <person name="Daub J."/>
            <person name="David R.G."/>
            <person name="Delcher A.L."/>
            <person name="Delehaunty K."/>
            <person name="Do C.B."/>
            <person name="Ebling H."/>
            <person name="Edwards K."/>
            <person name="Eickbush T."/>
            <person name="Evans J.D."/>
            <person name="Filipski A."/>
            <person name="Findeiss S."/>
            <person name="Freyhult E."/>
            <person name="Fulton L."/>
            <person name="Fulton R."/>
            <person name="Garcia A.C."/>
            <person name="Gardiner A."/>
            <person name="Garfield D.A."/>
            <person name="Garvin B.E."/>
            <person name="Gibson G."/>
            <person name="Gilbert D."/>
            <person name="Gnerre S."/>
            <person name="Godfrey J."/>
            <person name="Good R."/>
            <person name="Gotea V."/>
            <person name="Gravely B."/>
            <person name="Greenberg A.J."/>
            <person name="Griffiths-Jones S."/>
            <person name="Gross S."/>
            <person name="Guigo R."/>
            <person name="Gustafson E.A."/>
            <person name="Haerty W."/>
            <person name="Hahn M.W."/>
            <person name="Halligan D.L."/>
            <person name="Halpern A.L."/>
            <person name="Halter G.M."/>
            <person name="Han M.V."/>
            <person name="Heger A."/>
            <person name="Hillier L."/>
            <person name="Hinrichs A.S."/>
            <person name="Holmes I."/>
            <person name="Hoskins R.A."/>
            <person name="Hubisz M.J."/>
            <person name="Hultmark D."/>
            <person name="Huntley M.A."/>
            <person name="Jaffe D.B."/>
            <person name="Jagadeeshan S."/>
            <person name="Jeck W.R."/>
            <person name="Johnson J."/>
            <person name="Jones C.D."/>
            <person name="Jordan W.C."/>
            <person name="Karpen G.H."/>
            <person name="Kataoka E."/>
            <person name="Keightley P.D."/>
            <person name="Kheradpour P."/>
            <person name="Kirkness E.F."/>
            <person name="Koerich L.B."/>
            <person name="Kristiansen K."/>
            <person name="Kudrna D."/>
            <person name="Kulathinal R.J."/>
            <person name="Kumar S."/>
            <person name="Kwok R."/>
            <person name="Lander E."/>
            <person name="Langley C.H."/>
            <person name="Lapoint R."/>
            <person name="Lazzaro B.P."/>
            <person name="Lee S.J."/>
            <person name="Levesque L."/>
            <person name="Li R."/>
            <person name="Lin C.F."/>
            <person name="Lin M.F."/>
            <person name="Lindblad-Toh K."/>
            <person name="Llopart A."/>
            <person name="Long M."/>
            <person name="Low L."/>
            <person name="Lozovsky E."/>
            <person name="Lu J."/>
            <person name="Luo M."/>
            <person name="Machado C.A."/>
            <person name="Makalowski W."/>
            <person name="Marzo M."/>
            <person name="Matsuda M."/>
            <person name="Matzkin L."/>
            <person name="McAllister B."/>
            <person name="McBride C.S."/>
            <person name="McKernan B."/>
            <person name="McKernan K."/>
            <person name="Mendez-Lago M."/>
            <person name="Minx P."/>
            <person name="Mollenhauer M.U."/>
            <person name="Montooth K."/>
            <person name="Mount S.M."/>
            <person name="Mu X."/>
            <person name="Myers E."/>
            <person name="Negre B."/>
            <person name="Newfeld S."/>
            <person name="Nielsen R."/>
            <person name="Noor M.A."/>
            <person name="O'Grady P."/>
            <person name="Pachter L."/>
            <person name="Papaceit M."/>
            <person name="Parisi M.J."/>
            <person name="Parisi M."/>
            <person name="Parts L."/>
            <person name="Pedersen J.S."/>
            <person name="Pesole G."/>
            <person name="Phillippy A.M."/>
            <person name="Ponting C.P."/>
            <person name="Pop M."/>
            <person name="Porcelli D."/>
            <person name="Powell J.R."/>
            <person name="Prohaska S."/>
            <person name="Pruitt K."/>
            <person name="Puig M."/>
            <person name="Quesneville H."/>
            <person name="Ram K.R."/>
            <person name="Rand D."/>
            <person name="Rasmussen M.D."/>
            <person name="Reed L.K."/>
            <person name="Reenan R."/>
            <person name="Reily A."/>
            <person name="Remington K.A."/>
            <person name="Rieger T.T."/>
            <person name="Ritchie M.G."/>
            <person name="Robin C."/>
            <person name="Rogers Y.H."/>
            <person name="Rohde C."/>
            <person name="Rozas J."/>
            <person name="Rubenfield M.J."/>
            <person name="Ruiz A."/>
            <person name="Russo S."/>
            <person name="Salzberg S.L."/>
            <person name="Sanchez-Gracia A."/>
            <person name="Saranga D.J."/>
            <person name="Sato H."/>
            <person name="Schaeffer S.W."/>
            <person name="Schatz M.C."/>
            <person name="Schlenke T."/>
            <person name="Schwartz R."/>
            <person name="Segarra C."/>
            <person name="Singh R.S."/>
            <person name="Sirot L."/>
            <person name="Sirota M."/>
            <person name="Sisneros N.B."/>
            <person name="Smith C.D."/>
            <person name="Smith T.F."/>
            <person name="Spieth J."/>
            <person name="Stage D.E."/>
            <person name="Stark A."/>
            <person name="Stephan W."/>
            <person name="Strausberg R.L."/>
            <person name="Strempel S."/>
            <person name="Sturgill D."/>
            <person name="Sutton G."/>
            <person name="Sutton G.G."/>
            <person name="Tao W."/>
            <person name="Teichmann S."/>
            <person name="Tobari Y.N."/>
            <person name="Tomimura Y."/>
            <person name="Tsolas J.M."/>
            <person name="Valente V.L."/>
            <person name="Venter E."/>
            <person name="Venter J.C."/>
            <person name="Vicario S."/>
            <person name="Vieira F.G."/>
            <person name="Vilella A.J."/>
            <person name="Villasante A."/>
            <person name="Walenz B."/>
            <person name="Wang J."/>
            <person name="Wasserman M."/>
            <person name="Watts T."/>
            <person name="Wilson D."/>
            <person name="Wilson R.K."/>
            <person name="Wing R.A."/>
            <person name="Wolfner M.F."/>
            <person name="Wong A."/>
            <person name="Wong G.K."/>
            <person name="Wu C.I."/>
            <person name="Wu G."/>
            <person name="Yamamoto D."/>
            <person name="Yang H.P."/>
            <person name="Yang S.P."/>
            <person name="Yorke J.A."/>
            <person name="Yoshida K."/>
            <person name="Zdobnov E."/>
            <person name="Zhang P."/>
            <person name="Zhang Y."/>
            <person name="Zimin A.V."/>
            <person name="Baldwin J."/>
            <person name="Abdouelleil A."/>
            <person name="Abdulkadir J."/>
            <person name="Abebe A."/>
            <person name="Abera B."/>
            <person name="Abreu J."/>
            <person name="Acer S.C."/>
            <person name="Aftuck L."/>
            <person name="Alexander A."/>
            <person name="An P."/>
            <person name="Anderson E."/>
            <person name="Anderson S."/>
            <person name="Arachi H."/>
            <person name="Azer M."/>
            <person name="Bachantsang P."/>
            <person name="Barry A."/>
            <person name="Bayul T."/>
            <person name="Berlin A."/>
            <person name="Bessette D."/>
            <person name="Bloom T."/>
            <person name="Blye J."/>
            <person name="Boguslavskiy L."/>
            <person name="Bonnet C."/>
            <person name="Boukhgalter B."/>
            <person name="Bourzgui I."/>
            <person name="Brown A."/>
            <person name="Cahill P."/>
            <person name="Channer S."/>
            <person name="Cheshatsang Y."/>
            <person name="Chuda L."/>
            <person name="Citroen M."/>
            <person name="Collymore A."/>
            <person name="Cooke P."/>
            <person name="Costello M."/>
            <person name="D'Aco K."/>
            <person name="Daza R."/>
            <person name="De Haan G."/>
            <person name="DeGray S."/>
            <person name="DeMaso C."/>
            <person name="Dhargay N."/>
            <person name="Dooley K."/>
            <person name="Dooley E."/>
            <person name="Doricent M."/>
            <person name="Dorje P."/>
            <person name="Dorjee K."/>
            <person name="Dupes A."/>
            <person name="Elong R."/>
            <person name="Falk J."/>
            <person name="Farina A."/>
            <person name="Faro S."/>
            <person name="Ferguson D."/>
            <person name="Fisher S."/>
            <person name="Foley C.D."/>
            <person name="Franke A."/>
            <person name="Friedrich D."/>
            <person name="Gadbois L."/>
            <person name="Gearin G."/>
            <person name="Gearin C.R."/>
            <person name="Giannoukos G."/>
            <person name="Goode T."/>
            <person name="Graham J."/>
            <person name="Grandbois E."/>
            <person name="Grewal S."/>
            <person name="Gyaltsen K."/>
            <person name="Hafez N."/>
            <person name="Hagos B."/>
            <person name="Hall J."/>
            <person name="Henson C."/>
            <person name="Hollinger A."/>
            <person name="Honan T."/>
            <person name="Huard M.D."/>
            <person name="Hughes L."/>
            <person name="Hurhula B."/>
            <person name="Husby M.E."/>
            <person name="Kamat A."/>
            <person name="Kanga B."/>
            <person name="Kashin S."/>
            <person name="Khazanovich D."/>
            <person name="Kisner P."/>
            <person name="Lance K."/>
            <person name="Lara M."/>
            <person name="Lee W."/>
            <person name="Lennon N."/>
            <person name="Letendre F."/>
            <person name="LeVine R."/>
            <person name="Lipovsky A."/>
            <person name="Liu X."/>
            <person name="Liu J."/>
            <person name="Liu S."/>
            <person name="Lokyitsang T."/>
            <person name="Lokyitsang Y."/>
            <person name="Lubonja R."/>
            <person name="Lui A."/>
            <person name="MacDonald P."/>
            <person name="Magnisalis V."/>
            <person name="Maru K."/>
            <person name="Matthews C."/>
            <person name="McCusker W."/>
            <person name="McDonough S."/>
            <person name="Mehta T."/>
            <person name="Meldrim J."/>
            <person name="Meneus L."/>
            <person name="Mihai O."/>
            <person name="Mihalev A."/>
            <person name="Mihova T."/>
            <person name="Mittelman R."/>
            <person name="Mlenga V."/>
            <person name="Montmayeur A."/>
            <person name="Mulrain L."/>
            <person name="Navidi A."/>
            <person name="Naylor J."/>
            <person name="Negash T."/>
            <person name="Nguyen T."/>
            <person name="Nguyen N."/>
            <person name="Nicol R."/>
            <person name="Norbu C."/>
            <person name="Norbu N."/>
            <person name="Novod N."/>
            <person name="O'Neill B."/>
            <person name="Osman S."/>
            <person name="Markiewicz E."/>
            <person name="Oyono O.L."/>
            <person name="Patti C."/>
            <person name="Phunkhang P."/>
            <person name="Pierre F."/>
            <person name="Priest M."/>
            <person name="Raghuraman S."/>
            <person name="Rege F."/>
            <person name="Reyes R."/>
            <person name="Rise C."/>
            <person name="Rogov P."/>
            <person name="Ross K."/>
            <person name="Ryan E."/>
            <person name="Settipalli S."/>
            <person name="Shea T."/>
            <person name="Sherpa N."/>
            <person name="Shi L."/>
            <person name="Shih D."/>
            <person name="Sparrow T."/>
            <person name="Spaulding J."/>
            <person name="Stalker J."/>
            <person name="Stange-Thomann N."/>
            <person name="Stavropoulos S."/>
            <person name="Stone C."/>
            <person name="Strader C."/>
            <person name="Tesfaye S."/>
            <person name="Thomson T."/>
            <person name="Thoulutsang Y."/>
            <person name="Thoulutsang D."/>
            <person name="Topham K."/>
            <person name="Topping I."/>
            <person name="Tsamla T."/>
            <person name="Vassiliev H."/>
            <person name="Vo A."/>
            <person name="Wangchuk T."/>
            <person name="Wangdi T."/>
            <person name="Weiand M."/>
            <person name="Wilkinson J."/>
            <person name="Wilson A."/>
            <person name="Yadav S."/>
            <person name="Young G."/>
            <person name="Yu Q."/>
            <person name="Zembek L."/>
            <person name="Zhong D."/>
            <person name="Zimmer A."/>
            <person name="Zwirko Z."/>
            <person name="Jaffe D.B."/>
            <person name="Alvarez P."/>
            <person name="Brockman W."/>
            <person name="Butler J."/>
            <person name="Chin C."/>
            <person name="Gnerre S."/>
            <person name="Grabherr M."/>
            <person name="Kleber M."/>
            <person name="Mauceli E."/>
            <person name="MacCallum I."/>
        </authorList>
    </citation>
    <scope>NUCLEOTIDE SEQUENCE [LARGE SCALE GENOMIC DNA]</scope>
    <source>
        <strain evidence="6">Tucson 14030-0811.24</strain>
    </source>
</reference>
<dbReference type="PANTHER" id="PTHR45633">
    <property type="entry name" value="60 KDA HEAT SHOCK PROTEIN, MITOCHONDRIAL"/>
    <property type="match status" value="1"/>
</dbReference>
<dbReference type="GO" id="GO:0042026">
    <property type="term" value="P:protein refolding"/>
    <property type="evidence" value="ECO:0007669"/>
    <property type="project" value="InterPro"/>
</dbReference>
<dbReference type="Gene3D" id="3.50.7.10">
    <property type="entry name" value="GroEL"/>
    <property type="match status" value="1"/>
</dbReference>
<dbReference type="NCBIfam" id="NF009489">
    <property type="entry name" value="PRK12851.1"/>
    <property type="match status" value="1"/>
</dbReference>
<evidence type="ECO:0000256" key="2">
    <source>
        <dbReference type="ARBA" id="ARBA00023186"/>
    </source>
</evidence>
<dbReference type="NCBIfam" id="NF009487">
    <property type="entry name" value="PRK12849.1"/>
    <property type="match status" value="1"/>
</dbReference>
<dbReference type="SMR" id="B4MWF2"/>
<dbReference type="EMBL" id="CH963857">
    <property type="protein sequence ID" value="EDW76093.1"/>
    <property type="molecule type" value="Genomic_DNA"/>
</dbReference>
<name>B4MWF2_DROWI</name>
<dbReference type="SUPFAM" id="SSF52029">
    <property type="entry name" value="GroEL apical domain-like"/>
    <property type="match status" value="1"/>
</dbReference>
<accession>B4MWF2</accession>
<dbReference type="InterPro" id="IPR001844">
    <property type="entry name" value="Cpn60/GroEL"/>
</dbReference>
<evidence type="ECO:0000256" key="1">
    <source>
        <dbReference type="ARBA" id="ARBA00006607"/>
    </source>
</evidence>
<evidence type="ECO:0000256" key="4">
    <source>
        <dbReference type="SAM" id="Coils"/>
    </source>
</evidence>
<dbReference type="FunFam" id="3.50.7.10:FF:000001">
    <property type="entry name" value="60 kDa chaperonin"/>
    <property type="match status" value="1"/>
</dbReference>
<dbReference type="SUPFAM" id="SSF48592">
    <property type="entry name" value="GroEL equatorial domain-like"/>
    <property type="match status" value="1"/>
</dbReference>
<dbReference type="Gene3D" id="3.30.260.10">
    <property type="entry name" value="TCP-1-like chaperonin intermediate domain"/>
    <property type="match status" value="1"/>
</dbReference>
<evidence type="ECO:0000313" key="6">
    <source>
        <dbReference type="Proteomes" id="UP000007798"/>
    </source>
</evidence>
<dbReference type="GO" id="GO:0005524">
    <property type="term" value="F:ATP binding"/>
    <property type="evidence" value="ECO:0007669"/>
    <property type="project" value="InterPro"/>
</dbReference>
<proteinExistence type="inferred from homology"/>
<dbReference type="PhylomeDB" id="B4MWF2"/>
<dbReference type="AlphaFoldDB" id="B4MWF2"/>
<dbReference type="InParanoid" id="B4MWF2"/>
<dbReference type="InterPro" id="IPR027409">
    <property type="entry name" value="GroEL-like_apical_dom_sf"/>
</dbReference>
<dbReference type="PRINTS" id="PR00298">
    <property type="entry name" value="CHAPERONIN60"/>
</dbReference>
<keyword evidence="2" id="KW-0143">Chaperone</keyword>